<comment type="catalytic activity">
    <reaction evidence="8">
        <text>L-cysteinyl-[protein] + hexadecanoyl-CoA = S-hexadecanoyl-L-cysteinyl-[protein] + CoA</text>
        <dbReference type="Rhea" id="RHEA:36683"/>
        <dbReference type="Rhea" id="RHEA-COMP:10131"/>
        <dbReference type="Rhea" id="RHEA-COMP:11032"/>
        <dbReference type="ChEBI" id="CHEBI:29950"/>
        <dbReference type="ChEBI" id="CHEBI:57287"/>
        <dbReference type="ChEBI" id="CHEBI:57379"/>
        <dbReference type="ChEBI" id="CHEBI:74151"/>
        <dbReference type="EC" id="2.3.1.225"/>
    </reaction>
</comment>
<dbReference type="Pfam" id="PF01529">
    <property type="entry name" value="DHHC"/>
    <property type="match status" value="1"/>
</dbReference>
<sequence>MVPDSQHKRLYKIWKGNNKFFFEGRCIFGPDVASLFLSVLLIAGPAITFCYQIHAKIQHHKYHEEESVYDNQLLGFPVLVATIIALLADLTFLLLTSSRDPGIIPRNSQAFDLSDGSEFNTPSFELMAGITPHLRLPKTKEVIVNGFAVKLKYCDTCLLYRPPRASHCSVCNNCVQKFDHHCPWVGQCIGLRNYRFFLLFISTSAFLCIFIFALSFVNIFHERKNYQYSFVKLILGEIISVILMLYTFLSVWFVGGLTVFHLYLIYTNQTTYENFRYHFDKTNNPFNIGVLRNIKEVFFSRIARSMINFRAWTLDEAVVNEIYASCVGIDVICKNEKFNAEKDGRMPFPTLLHNFGYNYINENKIAINKLEGNSPDPSALANNIQEKNLQGLGEKKQKCEGEGEDISIAGRMVGMIEDGTVIDGVANEGNSSSETIVPANQHAKVQEI</sequence>
<dbReference type="GO" id="GO:0016020">
    <property type="term" value="C:membrane"/>
    <property type="evidence" value="ECO:0007669"/>
    <property type="project" value="UniProtKB-SubCell"/>
</dbReference>
<keyword evidence="6 8" id="KW-0472">Membrane</keyword>
<keyword evidence="3 8" id="KW-0808">Transferase</keyword>
<keyword evidence="11" id="KW-1185">Reference proteome</keyword>
<evidence type="ECO:0000256" key="2">
    <source>
        <dbReference type="ARBA" id="ARBA00008574"/>
    </source>
</evidence>
<organism evidence="10 11">
    <name type="scientific">Platanthera zijinensis</name>
    <dbReference type="NCBI Taxonomy" id="2320716"/>
    <lineage>
        <taxon>Eukaryota</taxon>
        <taxon>Viridiplantae</taxon>
        <taxon>Streptophyta</taxon>
        <taxon>Embryophyta</taxon>
        <taxon>Tracheophyta</taxon>
        <taxon>Spermatophyta</taxon>
        <taxon>Magnoliopsida</taxon>
        <taxon>Liliopsida</taxon>
        <taxon>Asparagales</taxon>
        <taxon>Orchidaceae</taxon>
        <taxon>Orchidoideae</taxon>
        <taxon>Orchideae</taxon>
        <taxon>Orchidinae</taxon>
        <taxon>Platanthera</taxon>
    </lineage>
</organism>
<comment type="similarity">
    <text evidence="2 8">Belongs to the DHHC palmitoyltransferase family.</text>
</comment>
<proteinExistence type="inferred from homology"/>
<dbReference type="Proteomes" id="UP001418222">
    <property type="component" value="Unassembled WGS sequence"/>
</dbReference>
<dbReference type="EC" id="2.3.1.225" evidence="8"/>
<feature type="transmembrane region" description="Helical" evidence="8">
    <location>
        <begin position="32"/>
        <end position="54"/>
    </location>
</feature>
<keyword evidence="4 8" id="KW-0812">Transmembrane</keyword>
<dbReference type="PANTHER" id="PTHR22883">
    <property type="entry name" value="ZINC FINGER DHHC DOMAIN CONTAINING PROTEIN"/>
    <property type="match status" value="1"/>
</dbReference>
<dbReference type="GO" id="GO:0019706">
    <property type="term" value="F:protein-cysteine S-palmitoyltransferase activity"/>
    <property type="evidence" value="ECO:0007669"/>
    <property type="project" value="UniProtKB-EC"/>
</dbReference>
<dbReference type="InterPro" id="IPR001594">
    <property type="entry name" value="Palmitoyltrfase_DHHC"/>
</dbReference>
<feature type="transmembrane region" description="Helical" evidence="8">
    <location>
        <begin position="74"/>
        <end position="96"/>
    </location>
</feature>
<gene>
    <name evidence="10" type="ORF">KSP39_PZI018139</name>
</gene>
<comment type="subcellular location">
    <subcellularLocation>
        <location evidence="1">Membrane</location>
        <topology evidence="1">Multi-pass membrane protein</topology>
    </subcellularLocation>
</comment>
<evidence type="ECO:0000313" key="11">
    <source>
        <dbReference type="Proteomes" id="UP001418222"/>
    </source>
</evidence>
<evidence type="ECO:0000313" key="10">
    <source>
        <dbReference type="EMBL" id="KAK8926422.1"/>
    </source>
</evidence>
<comment type="caution">
    <text evidence="10">The sequence shown here is derived from an EMBL/GenBank/DDBJ whole genome shotgun (WGS) entry which is preliminary data.</text>
</comment>
<evidence type="ECO:0000256" key="8">
    <source>
        <dbReference type="RuleBase" id="RU079119"/>
    </source>
</evidence>
<dbReference type="GO" id="GO:0005794">
    <property type="term" value="C:Golgi apparatus"/>
    <property type="evidence" value="ECO:0007669"/>
    <property type="project" value="TreeGrafter"/>
</dbReference>
<evidence type="ECO:0000256" key="1">
    <source>
        <dbReference type="ARBA" id="ARBA00004141"/>
    </source>
</evidence>
<evidence type="ECO:0000256" key="7">
    <source>
        <dbReference type="ARBA" id="ARBA00023315"/>
    </source>
</evidence>
<evidence type="ECO:0000259" key="9">
    <source>
        <dbReference type="Pfam" id="PF01529"/>
    </source>
</evidence>
<dbReference type="GO" id="GO:0006612">
    <property type="term" value="P:protein targeting to membrane"/>
    <property type="evidence" value="ECO:0007669"/>
    <property type="project" value="TreeGrafter"/>
</dbReference>
<keyword evidence="7 8" id="KW-0012">Acyltransferase</keyword>
<dbReference type="AlphaFoldDB" id="A0AAP0B3V0"/>
<evidence type="ECO:0000256" key="6">
    <source>
        <dbReference type="ARBA" id="ARBA00023136"/>
    </source>
</evidence>
<feature type="domain" description="Palmitoyltransferase DHHC" evidence="9">
    <location>
        <begin position="151"/>
        <end position="276"/>
    </location>
</feature>
<evidence type="ECO:0000256" key="3">
    <source>
        <dbReference type="ARBA" id="ARBA00022679"/>
    </source>
</evidence>
<dbReference type="InterPro" id="IPR039859">
    <property type="entry name" value="PFA4/ZDH16/20/ERF2-like"/>
</dbReference>
<dbReference type="PANTHER" id="PTHR22883:SF320">
    <property type="entry name" value="S-ACYLTRANSFERASE"/>
    <property type="match status" value="1"/>
</dbReference>
<feature type="transmembrane region" description="Helical" evidence="8">
    <location>
        <begin position="233"/>
        <end position="266"/>
    </location>
</feature>
<name>A0AAP0B3V0_9ASPA</name>
<comment type="domain">
    <text evidence="8">The DHHC domain is required for palmitoyltransferase activity.</text>
</comment>
<dbReference type="EMBL" id="JBBWWQ010000016">
    <property type="protein sequence ID" value="KAK8926422.1"/>
    <property type="molecule type" value="Genomic_DNA"/>
</dbReference>
<dbReference type="GO" id="GO:0005783">
    <property type="term" value="C:endoplasmic reticulum"/>
    <property type="evidence" value="ECO:0007669"/>
    <property type="project" value="TreeGrafter"/>
</dbReference>
<feature type="transmembrane region" description="Helical" evidence="8">
    <location>
        <begin position="196"/>
        <end position="221"/>
    </location>
</feature>
<evidence type="ECO:0000256" key="4">
    <source>
        <dbReference type="ARBA" id="ARBA00022692"/>
    </source>
</evidence>
<protein>
    <recommendedName>
        <fullName evidence="8">S-acyltransferase</fullName>
        <ecNumber evidence="8">2.3.1.225</ecNumber>
    </recommendedName>
    <alternativeName>
        <fullName evidence="8">Palmitoyltransferase</fullName>
    </alternativeName>
</protein>
<keyword evidence="5 8" id="KW-1133">Transmembrane helix</keyword>
<accession>A0AAP0B3V0</accession>
<evidence type="ECO:0000256" key="5">
    <source>
        <dbReference type="ARBA" id="ARBA00022989"/>
    </source>
</evidence>
<dbReference type="PROSITE" id="PS50216">
    <property type="entry name" value="DHHC"/>
    <property type="match status" value="1"/>
</dbReference>
<reference evidence="10 11" key="1">
    <citation type="journal article" date="2022" name="Nat. Plants">
        <title>Genomes of leafy and leafless Platanthera orchids illuminate the evolution of mycoheterotrophy.</title>
        <authorList>
            <person name="Li M.H."/>
            <person name="Liu K.W."/>
            <person name="Li Z."/>
            <person name="Lu H.C."/>
            <person name="Ye Q.L."/>
            <person name="Zhang D."/>
            <person name="Wang J.Y."/>
            <person name="Li Y.F."/>
            <person name="Zhong Z.M."/>
            <person name="Liu X."/>
            <person name="Yu X."/>
            <person name="Liu D.K."/>
            <person name="Tu X.D."/>
            <person name="Liu B."/>
            <person name="Hao Y."/>
            <person name="Liao X.Y."/>
            <person name="Jiang Y.T."/>
            <person name="Sun W.H."/>
            <person name="Chen J."/>
            <person name="Chen Y.Q."/>
            <person name="Ai Y."/>
            <person name="Zhai J.W."/>
            <person name="Wu S.S."/>
            <person name="Zhou Z."/>
            <person name="Hsiao Y.Y."/>
            <person name="Wu W.L."/>
            <person name="Chen Y.Y."/>
            <person name="Lin Y.F."/>
            <person name="Hsu J.L."/>
            <person name="Li C.Y."/>
            <person name="Wang Z.W."/>
            <person name="Zhao X."/>
            <person name="Zhong W.Y."/>
            <person name="Ma X.K."/>
            <person name="Ma L."/>
            <person name="Huang J."/>
            <person name="Chen G.Z."/>
            <person name="Huang M.Z."/>
            <person name="Huang L."/>
            <person name="Peng D.H."/>
            <person name="Luo Y.B."/>
            <person name="Zou S.Q."/>
            <person name="Chen S.P."/>
            <person name="Lan S."/>
            <person name="Tsai W.C."/>
            <person name="Van de Peer Y."/>
            <person name="Liu Z.J."/>
        </authorList>
    </citation>
    <scope>NUCLEOTIDE SEQUENCE [LARGE SCALE GENOMIC DNA]</scope>
    <source>
        <strain evidence="10">Lor287</strain>
    </source>
</reference>